<dbReference type="PANTHER" id="PTHR34719">
    <property type="entry name" value="NICKEL-RESPONSIVE REGULATOR"/>
    <property type="match status" value="1"/>
</dbReference>
<evidence type="ECO:0000256" key="3">
    <source>
        <dbReference type="ARBA" id="ARBA00023015"/>
    </source>
</evidence>
<dbReference type="InterPro" id="IPR045865">
    <property type="entry name" value="ACT-like_dom_sf"/>
</dbReference>
<evidence type="ECO:0000256" key="1">
    <source>
        <dbReference type="ARBA" id="ARBA00022596"/>
    </source>
</evidence>
<dbReference type="Pfam" id="PF08753">
    <property type="entry name" value="NikR_C"/>
    <property type="match status" value="1"/>
</dbReference>
<feature type="domain" description="Transcription factor NikR nickel binding C-terminal" evidence="7">
    <location>
        <begin position="62"/>
        <end position="137"/>
    </location>
</feature>
<dbReference type="PANTHER" id="PTHR34719:SF2">
    <property type="entry name" value="NICKEL-RESPONSIVE REGULATOR"/>
    <property type="match status" value="1"/>
</dbReference>
<dbReference type="SUPFAM" id="SSF47598">
    <property type="entry name" value="Ribbon-helix-helix"/>
    <property type="match status" value="1"/>
</dbReference>
<evidence type="ECO:0000256" key="2">
    <source>
        <dbReference type="ARBA" id="ARBA00022723"/>
    </source>
</evidence>
<proteinExistence type="inferred from homology"/>
<keyword evidence="3 6" id="KW-0805">Transcription regulation</keyword>
<feature type="binding site" evidence="6">
    <location>
        <position position="104"/>
    </location>
    <ligand>
        <name>Ni(2+)</name>
        <dbReference type="ChEBI" id="CHEBI:49786"/>
    </ligand>
</feature>
<dbReference type="Proteomes" id="UP001529235">
    <property type="component" value="Unassembled WGS sequence"/>
</dbReference>
<feature type="binding site" evidence="6">
    <location>
        <position position="98"/>
    </location>
    <ligand>
        <name>Ni(2+)</name>
        <dbReference type="ChEBI" id="CHEBI:49786"/>
    </ligand>
</feature>
<dbReference type="Gene3D" id="1.10.1220.10">
    <property type="entry name" value="Met repressor-like"/>
    <property type="match status" value="1"/>
</dbReference>
<organism evidence="8 9">
    <name type="scientific">Ignisphaera cupida</name>
    <dbReference type="NCBI Taxonomy" id="3050454"/>
    <lineage>
        <taxon>Archaea</taxon>
        <taxon>Thermoproteota</taxon>
        <taxon>Thermoprotei</taxon>
        <taxon>Desulfurococcales</taxon>
        <taxon>Desulfurococcaceae</taxon>
        <taxon>Ignisphaera</taxon>
    </lineage>
</organism>
<evidence type="ECO:0000313" key="9">
    <source>
        <dbReference type="Proteomes" id="UP001529235"/>
    </source>
</evidence>
<dbReference type="InterPro" id="IPR050192">
    <property type="entry name" value="CopG/NikR_regulator"/>
</dbReference>
<feature type="binding site" evidence="6">
    <location>
        <position position="85"/>
    </location>
    <ligand>
        <name>Ni(2+)</name>
        <dbReference type="ChEBI" id="CHEBI:49786"/>
    </ligand>
</feature>
<dbReference type="InterPro" id="IPR013321">
    <property type="entry name" value="Arc_rbn_hlx_hlx"/>
</dbReference>
<keyword evidence="1 6" id="KW-0533">Nickel</keyword>
<dbReference type="GO" id="GO:0016151">
    <property type="term" value="F:nickel cation binding"/>
    <property type="evidence" value="ECO:0007669"/>
    <property type="project" value="UniProtKB-UniRule"/>
</dbReference>
<evidence type="ECO:0000313" key="8">
    <source>
        <dbReference type="EMBL" id="MDK6028054.1"/>
    </source>
</evidence>
<evidence type="ECO:0000259" key="7">
    <source>
        <dbReference type="Pfam" id="PF08753"/>
    </source>
</evidence>
<dbReference type="RefSeq" id="WP_285273028.1">
    <property type="nucleotide sequence ID" value="NZ_JASNVW010000001.1"/>
</dbReference>
<comment type="cofactor">
    <cofactor evidence="6">
        <name>Ni(2+)</name>
        <dbReference type="ChEBI" id="CHEBI:49786"/>
    </cofactor>
    <text evidence="6">Binds 1 nickel ion per subunit.</text>
</comment>
<dbReference type="SUPFAM" id="SSF55021">
    <property type="entry name" value="ACT-like"/>
    <property type="match status" value="1"/>
</dbReference>
<comment type="function">
    <text evidence="6">Transcriptional regulator.</text>
</comment>
<feature type="binding site" evidence="6">
    <location>
        <position position="96"/>
    </location>
    <ligand>
        <name>Ni(2+)</name>
        <dbReference type="ChEBI" id="CHEBI:49786"/>
    </ligand>
</feature>
<evidence type="ECO:0000256" key="6">
    <source>
        <dbReference type="HAMAP-Rule" id="MF_00476"/>
    </source>
</evidence>
<keyword evidence="9" id="KW-1185">Reference proteome</keyword>
<dbReference type="CDD" id="cd22231">
    <property type="entry name" value="RHH_NikR_HicB-like"/>
    <property type="match status" value="1"/>
</dbReference>
<keyword evidence="5 6" id="KW-0804">Transcription</keyword>
<dbReference type="InterPro" id="IPR022988">
    <property type="entry name" value="Ni_resp_reg_NikR"/>
</dbReference>
<evidence type="ECO:0000256" key="4">
    <source>
        <dbReference type="ARBA" id="ARBA00023125"/>
    </source>
</evidence>
<comment type="similarity">
    <text evidence="6">Belongs to the transcriptional regulatory CopG/NikR family.</text>
</comment>
<dbReference type="InterPro" id="IPR010985">
    <property type="entry name" value="Ribbon_hlx_hlx"/>
</dbReference>
<dbReference type="EMBL" id="JASNVW010000001">
    <property type="protein sequence ID" value="MDK6028054.1"/>
    <property type="molecule type" value="Genomic_DNA"/>
</dbReference>
<dbReference type="GO" id="GO:0003700">
    <property type="term" value="F:DNA-binding transcription factor activity"/>
    <property type="evidence" value="ECO:0007669"/>
    <property type="project" value="UniProtKB-UniRule"/>
</dbReference>
<sequence length="141" mass="15991">MDSAYEEVGRKTKFGVYIPSELARELDELMKSLGIENRSKLLQESLRLFIIENKWSIAKEVVGSINILYNHKIGDSDKELTELQHDFLDVISSAMHIHLDKERCLLIVAVKGSSNRVKELIGRIHSVKGVLLVRSTLMATQ</sequence>
<keyword evidence="4 6" id="KW-0238">DNA-binding</keyword>
<dbReference type="Gene3D" id="3.30.70.1150">
    <property type="entry name" value="ACT-like. Chain A, domain 2"/>
    <property type="match status" value="1"/>
</dbReference>
<dbReference type="InterPro" id="IPR014864">
    <property type="entry name" value="TF_NikR_Ni-bd_C"/>
</dbReference>
<dbReference type="GO" id="GO:0003677">
    <property type="term" value="F:DNA binding"/>
    <property type="evidence" value="ECO:0007669"/>
    <property type="project" value="UniProtKB-KW"/>
</dbReference>
<dbReference type="HAMAP" id="MF_00476">
    <property type="entry name" value="NikR"/>
    <property type="match status" value="1"/>
</dbReference>
<comment type="caution">
    <text evidence="8">The sequence shown here is derived from an EMBL/GenBank/DDBJ whole genome shotgun (WGS) entry which is preliminary data.</text>
</comment>
<gene>
    <name evidence="8" type="ORF">QPL79_01570</name>
</gene>
<keyword evidence="2 6" id="KW-0479">Metal-binding</keyword>
<accession>A0ABD4Z5M4</accession>
<dbReference type="InterPro" id="IPR027271">
    <property type="entry name" value="Acetolactate_synth/TF_NikR_C"/>
</dbReference>
<name>A0ABD4Z5M4_9CREN</name>
<evidence type="ECO:0000256" key="5">
    <source>
        <dbReference type="ARBA" id="ARBA00023163"/>
    </source>
</evidence>
<reference evidence="8 9" key="1">
    <citation type="submission" date="2023-05" db="EMBL/GenBank/DDBJ databases">
        <title>A new hyperthermophilic archaea 'Ignisphaera cupida' sp. nov. and description of the family 'Ignisphaeraceae' fam. nov.</title>
        <authorList>
            <person name="Podosokorskaya O.A."/>
            <person name="Elcheninov A.G."/>
            <person name="Klukina A."/>
            <person name="Merkel A.Y."/>
        </authorList>
    </citation>
    <scope>NUCLEOTIDE SEQUENCE [LARGE SCALE GENOMIC DNA]</scope>
    <source>
        <strain evidence="8 9">4213-co</strain>
    </source>
</reference>
<dbReference type="AlphaFoldDB" id="A0ABD4Z5M4"/>
<protein>
    <recommendedName>
        <fullName evidence="6">Putative nickel-responsive regulator</fullName>
    </recommendedName>
</protein>